<dbReference type="Proteomes" id="UP000029643">
    <property type="component" value="Unassembled WGS sequence"/>
</dbReference>
<dbReference type="Gene3D" id="3.90.550.10">
    <property type="entry name" value="Spore Coat Polysaccharide Biosynthesis Protein SpsA, Chain A"/>
    <property type="match status" value="1"/>
</dbReference>
<evidence type="ECO:0000256" key="2">
    <source>
        <dbReference type="SAM" id="Phobius"/>
    </source>
</evidence>
<name>A0A090WS80_9FLAO</name>
<sequence>MTSAIILTYNEENILDQCLSALDFVDQIIVFDSFSTDNTLEIAKKHDAKIIQRVFDNYAAQRNAALESITTDYNWVLMVDADEIITEPLKNEIIKATSTENTTTMYRVRRKDMFQDKWIKQSSGYPTWFPRLFKNGCVTVEREINEEYNTTGAEGVLHEHLIHYPFNKGLTWWFDKHNRYSEMEAQKMLHEINDKLVLSDLFSNDPPVLKRKAQKRLSYKLPFRPFFIFTAFYILKLGFLNGKAGYTFCKLRYMYETMIDIKFKELKRQQRKALKQATKA</sequence>
<reference evidence="4 5" key="1">
    <citation type="journal article" date="2014" name="Genome Announc.">
        <title>Draft Genome Sequences of Marine Flavobacterium Algibacter lectus Strains SS8 and NR4.</title>
        <authorList>
            <person name="Takatani N."/>
            <person name="Nakanishi M."/>
            <person name="Meirelles P."/>
            <person name="Mino S."/>
            <person name="Suda W."/>
            <person name="Oshima K."/>
            <person name="Hattori M."/>
            <person name="Ohkuma M."/>
            <person name="Hosokawa M."/>
            <person name="Miyashita K."/>
            <person name="Thompson F.L."/>
            <person name="Niwa A."/>
            <person name="Sawabe T."/>
            <person name="Sawabe T."/>
        </authorList>
    </citation>
    <scope>NUCLEOTIDE SEQUENCE [LARGE SCALE GENOMIC DNA]</scope>
    <source>
        <strain evidence="5">JCM19274</strain>
    </source>
</reference>
<dbReference type="SUPFAM" id="SSF53448">
    <property type="entry name" value="Nucleotide-diphospho-sugar transferases"/>
    <property type="match status" value="1"/>
</dbReference>
<evidence type="ECO:0000259" key="3">
    <source>
        <dbReference type="Pfam" id="PF00535"/>
    </source>
</evidence>
<evidence type="ECO:0000256" key="1">
    <source>
        <dbReference type="ARBA" id="ARBA00038494"/>
    </source>
</evidence>
<dbReference type="EMBL" id="BBNU01000008">
    <property type="protein sequence ID" value="GAL79871.1"/>
    <property type="molecule type" value="Genomic_DNA"/>
</dbReference>
<comment type="similarity">
    <text evidence="1">Belongs to the glycosyltransferase 2 family. WaaE/KdtX subfamily.</text>
</comment>
<keyword evidence="2" id="KW-0472">Membrane</keyword>
<gene>
    <name evidence="4" type="ORF">JCM19274_2543</name>
</gene>
<dbReference type="AlphaFoldDB" id="A0A090WS80"/>
<dbReference type="PANTHER" id="PTHR43630:SF2">
    <property type="entry name" value="GLYCOSYLTRANSFERASE"/>
    <property type="match status" value="1"/>
</dbReference>
<dbReference type="RefSeq" id="WP_042497905.1">
    <property type="nucleotide sequence ID" value="NZ_BBNU01000008.1"/>
</dbReference>
<keyword evidence="2" id="KW-1133">Transmembrane helix</keyword>
<dbReference type="InterPro" id="IPR029044">
    <property type="entry name" value="Nucleotide-diphossugar_trans"/>
</dbReference>
<accession>A0A090WS80</accession>
<comment type="caution">
    <text evidence="4">The sequence shown here is derived from an EMBL/GenBank/DDBJ whole genome shotgun (WGS) entry which is preliminary data.</text>
</comment>
<dbReference type="CDD" id="cd02511">
    <property type="entry name" value="Beta4Glucosyltransferase"/>
    <property type="match status" value="1"/>
</dbReference>
<keyword evidence="2" id="KW-0812">Transmembrane</keyword>
<protein>
    <submittedName>
        <fullName evidence="4">Putative glycosyltransferase</fullName>
    </submittedName>
</protein>
<evidence type="ECO:0000313" key="5">
    <source>
        <dbReference type="Proteomes" id="UP000029643"/>
    </source>
</evidence>
<keyword evidence="4" id="KW-0808">Transferase</keyword>
<dbReference type="PANTHER" id="PTHR43630">
    <property type="entry name" value="POLY-BETA-1,6-N-ACETYL-D-GLUCOSAMINE SYNTHASE"/>
    <property type="match status" value="1"/>
</dbReference>
<feature type="transmembrane region" description="Helical" evidence="2">
    <location>
        <begin position="221"/>
        <end position="240"/>
    </location>
</feature>
<dbReference type="Pfam" id="PF00535">
    <property type="entry name" value="Glycos_transf_2"/>
    <property type="match status" value="1"/>
</dbReference>
<evidence type="ECO:0000313" key="4">
    <source>
        <dbReference type="EMBL" id="GAL79871.1"/>
    </source>
</evidence>
<proteinExistence type="inferred from homology"/>
<feature type="domain" description="Glycosyltransferase 2-like" evidence="3">
    <location>
        <begin position="3"/>
        <end position="127"/>
    </location>
</feature>
<dbReference type="GO" id="GO:0016740">
    <property type="term" value="F:transferase activity"/>
    <property type="evidence" value="ECO:0007669"/>
    <property type="project" value="UniProtKB-KW"/>
</dbReference>
<dbReference type="InterPro" id="IPR001173">
    <property type="entry name" value="Glyco_trans_2-like"/>
</dbReference>
<organism evidence="4 5">
    <name type="scientific">Algibacter lectus</name>
    <dbReference type="NCBI Taxonomy" id="221126"/>
    <lineage>
        <taxon>Bacteria</taxon>
        <taxon>Pseudomonadati</taxon>
        <taxon>Bacteroidota</taxon>
        <taxon>Flavobacteriia</taxon>
        <taxon>Flavobacteriales</taxon>
        <taxon>Flavobacteriaceae</taxon>
        <taxon>Algibacter</taxon>
    </lineage>
</organism>